<dbReference type="STRING" id="36849.OXPF_36950"/>
<keyword evidence="5" id="KW-1185">Reference proteome</keyword>
<dbReference type="Proteomes" id="UP000050326">
    <property type="component" value="Unassembled WGS sequence"/>
</dbReference>
<feature type="DNA-binding region" description="H-T-H motif" evidence="2">
    <location>
        <begin position="33"/>
        <end position="52"/>
    </location>
</feature>
<reference evidence="4 5" key="1">
    <citation type="submission" date="2015-09" db="EMBL/GenBank/DDBJ databases">
        <title>Genome sequence of Oxobacter pfennigii DSM 3222.</title>
        <authorList>
            <person name="Poehlein A."/>
            <person name="Bengelsdorf F.R."/>
            <person name="Schiel-Bengelsdorf B."/>
            <person name="Duerre P."/>
            <person name="Daniel R."/>
        </authorList>
    </citation>
    <scope>NUCLEOTIDE SEQUENCE [LARGE SCALE GENOMIC DNA]</scope>
    <source>
        <strain evidence="4 5">DSM 3222</strain>
    </source>
</reference>
<feature type="domain" description="HTH tetR-type" evidence="3">
    <location>
        <begin position="10"/>
        <end position="70"/>
    </location>
</feature>
<dbReference type="InterPro" id="IPR009057">
    <property type="entry name" value="Homeodomain-like_sf"/>
</dbReference>
<evidence type="ECO:0000256" key="1">
    <source>
        <dbReference type="ARBA" id="ARBA00023125"/>
    </source>
</evidence>
<dbReference type="PROSITE" id="PS50977">
    <property type="entry name" value="HTH_TETR_2"/>
    <property type="match status" value="1"/>
</dbReference>
<dbReference type="Pfam" id="PF00440">
    <property type="entry name" value="TetR_N"/>
    <property type="match status" value="1"/>
</dbReference>
<dbReference type="InterPro" id="IPR001647">
    <property type="entry name" value="HTH_TetR"/>
</dbReference>
<proteinExistence type="predicted"/>
<dbReference type="SUPFAM" id="SSF46689">
    <property type="entry name" value="Homeodomain-like"/>
    <property type="match status" value="1"/>
</dbReference>
<name>A0A0P8YTA6_9CLOT</name>
<dbReference type="SUPFAM" id="SSF48498">
    <property type="entry name" value="Tetracyclin repressor-like, C-terminal domain"/>
    <property type="match status" value="1"/>
</dbReference>
<dbReference type="RefSeq" id="WP_054876657.1">
    <property type="nucleotide sequence ID" value="NZ_LKET01000051.1"/>
</dbReference>
<accession>A0A0P8YTA6</accession>
<protein>
    <submittedName>
        <fullName evidence="4">DNA-binding transcriptional repressor AcrR</fullName>
    </submittedName>
</protein>
<dbReference type="PRINTS" id="PR00455">
    <property type="entry name" value="HTHTETR"/>
</dbReference>
<dbReference type="InterPro" id="IPR050624">
    <property type="entry name" value="HTH-type_Tx_Regulator"/>
</dbReference>
<comment type="caution">
    <text evidence="4">The sequence shown here is derived from an EMBL/GenBank/DDBJ whole genome shotgun (WGS) entry which is preliminary data.</text>
</comment>
<dbReference type="Gene3D" id="1.10.357.10">
    <property type="entry name" value="Tetracycline Repressor, domain 2"/>
    <property type="match status" value="1"/>
</dbReference>
<dbReference type="EMBL" id="LKET01000051">
    <property type="protein sequence ID" value="KPU42926.1"/>
    <property type="molecule type" value="Genomic_DNA"/>
</dbReference>
<dbReference type="InterPro" id="IPR036271">
    <property type="entry name" value="Tet_transcr_reg_TetR-rel_C_sf"/>
</dbReference>
<keyword evidence="1 2" id="KW-0238">DNA-binding</keyword>
<dbReference type="PATRIC" id="fig|36849.3.peg.3902"/>
<dbReference type="Gene3D" id="1.10.10.60">
    <property type="entry name" value="Homeodomain-like"/>
    <property type="match status" value="1"/>
</dbReference>
<sequence>MHENFISLKEEKRDVIINAALMEFATKGYDLASTNEMVKAASISKGALFHYFASKKDLFLFLCDYVFGVVSREFYEQIGHCGGDLLTRYRRAAMLKGTVYQRYPPIFEFIKRLTTEKSAEIAAELKERLEKMMSYGYECLLGNLDISLFRQDVPSDKIRDLIIWALENYGHRSLELIGDQKVEDINVEALNADFDKYLDVLRKCFYKQ</sequence>
<dbReference type="PROSITE" id="PS01081">
    <property type="entry name" value="HTH_TETR_1"/>
    <property type="match status" value="1"/>
</dbReference>
<evidence type="ECO:0000259" key="3">
    <source>
        <dbReference type="PROSITE" id="PS50977"/>
    </source>
</evidence>
<organism evidence="4 5">
    <name type="scientific">Oxobacter pfennigii</name>
    <dbReference type="NCBI Taxonomy" id="36849"/>
    <lineage>
        <taxon>Bacteria</taxon>
        <taxon>Bacillati</taxon>
        <taxon>Bacillota</taxon>
        <taxon>Clostridia</taxon>
        <taxon>Eubacteriales</taxon>
        <taxon>Clostridiaceae</taxon>
        <taxon>Oxobacter</taxon>
    </lineage>
</organism>
<dbReference type="PANTHER" id="PTHR43479:SF11">
    <property type="entry name" value="ACREF_ENVCD OPERON REPRESSOR-RELATED"/>
    <property type="match status" value="1"/>
</dbReference>
<gene>
    <name evidence="4" type="ORF">OXPF_36950</name>
</gene>
<evidence type="ECO:0000256" key="2">
    <source>
        <dbReference type="PROSITE-ProRule" id="PRU00335"/>
    </source>
</evidence>
<dbReference type="PANTHER" id="PTHR43479">
    <property type="entry name" value="ACREF/ENVCD OPERON REPRESSOR-RELATED"/>
    <property type="match status" value="1"/>
</dbReference>
<evidence type="ECO:0000313" key="5">
    <source>
        <dbReference type="Proteomes" id="UP000050326"/>
    </source>
</evidence>
<dbReference type="AlphaFoldDB" id="A0A0P8YTA6"/>
<evidence type="ECO:0000313" key="4">
    <source>
        <dbReference type="EMBL" id="KPU42926.1"/>
    </source>
</evidence>
<dbReference type="InterPro" id="IPR023772">
    <property type="entry name" value="DNA-bd_HTH_TetR-type_CS"/>
</dbReference>
<dbReference type="OrthoDB" id="9780939at2"/>
<dbReference type="GO" id="GO:0003677">
    <property type="term" value="F:DNA binding"/>
    <property type="evidence" value="ECO:0007669"/>
    <property type="project" value="UniProtKB-UniRule"/>
</dbReference>